<dbReference type="InterPro" id="IPR050277">
    <property type="entry name" value="Sodium:Solute_Symporter"/>
</dbReference>
<feature type="transmembrane region" description="Helical" evidence="9">
    <location>
        <begin position="269"/>
        <end position="290"/>
    </location>
</feature>
<name>A0A7D4BG53_9BACT</name>
<keyword evidence="5 9" id="KW-0812">Transmembrane</keyword>
<feature type="transmembrane region" description="Helical" evidence="9">
    <location>
        <begin position="225"/>
        <end position="248"/>
    </location>
</feature>
<dbReference type="GO" id="GO:0046942">
    <property type="term" value="P:carboxylic acid transport"/>
    <property type="evidence" value="ECO:0007669"/>
    <property type="project" value="UniProtKB-ARBA"/>
</dbReference>
<keyword evidence="4" id="KW-1003">Cell membrane</keyword>
<evidence type="ECO:0000313" key="11">
    <source>
        <dbReference type="Proteomes" id="UP000500961"/>
    </source>
</evidence>
<feature type="transmembrane region" description="Helical" evidence="9">
    <location>
        <begin position="45"/>
        <end position="69"/>
    </location>
</feature>
<feature type="transmembrane region" description="Helical" evidence="9">
    <location>
        <begin position="114"/>
        <end position="134"/>
    </location>
</feature>
<dbReference type="PANTHER" id="PTHR48086">
    <property type="entry name" value="SODIUM/PROLINE SYMPORTER-RELATED"/>
    <property type="match status" value="1"/>
</dbReference>
<keyword evidence="3" id="KW-0813">Transport</keyword>
<evidence type="ECO:0000256" key="7">
    <source>
        <dbReference type="ARBA" id="ARBA00023136"/>
    </source>
</evidence>
<evidence type="ECO:0000256" key="8">
    <source>
        <dbReference type="RuleBase" id="RU362091"/>
    </source>
</evidence>
<feature type="transmembrane region" description="Helical" evidence="9">
    <location>
        <begin position="75"/>
        <end position="93"/>
    </location>
</feature>
<dbReference type="GO" id="GO:0005886">
    <property type="term" value="C:plasma membrane"/>
    <property type="evidence" value="ECO:0007669"/>
    <property type="project" value="TreeGrafter"/>
</dbReference>
<feature type="transmembrane region" description="Helical" evidence="9">
    <location>
        <begin position="367"/>
        <end position="388"/>
    </location>
</feature>
<feature type="transmembrane region" description="Helical" evidence="9">
    <location>
        <begin position="154"/>
        <end position="172"/>
    </location>
</feature>
<organism evidence="10 11">
    <name type="scientific">Tenuifilum thalassicum</name>
    <dbReference type="NCBI Taxonomy" id="2590900"/>
    <lineage>
        <taxon>Bacteria</taxon>
        <taxon>Pseudomonadati</taxon>
        <taxon>Bacteroidota</taxon>
        <taxon>Bacteroidia</taxon>
        <taxon>Bacteroidales</taxon>
        <taxon>Tenuifilaceae</taxon>
        <taxon>Tenuifilum</taxon>
    </lineage>
</organism>
<dbReference type="InterPro" id="IPR018212">
    <property type="entry name" value="Na/solute_symporter_CS"/>
</dbReference>
<comment type="subcellular location">
    <subcellularLocation>
        <location evidence="1">Membrane</location>
        <topology evidence="1">Multi-pass membrane protein</topology>
    </subcellularLocation>
</comment>
<evidence type="ECO:0000256" key="4">
    <source>
        <dbReference type="ARBA" id="ARBA00022475"/>
    </source>
</evidence>
<dbReference type="KEGG" id="ttz:FHG85_12650"/>
<dbReference type="CDD" id="cd10322">
    <property type="entry name" value="SLC5sbd"/>
    <property type="match status" value="1"/>
</dbReference>
<dbReference type="RefSeq" id="WP_173076482.1">
    <property type="nucleotide sequence ID" value="NZ_CP041345.1"/>
</dbReference>
<evidence type="ECO:0000256" key="1">
    <source>
        <dbReference type="ARBA" id="ARBA00004141"/>
    </source>
</evidence>
<dbReference type="PANTHER" id="PTHR48086:SF7">
    <property type="entry name" value="SODIUM-SOLUTE SYMPORTER-RELATED"/>
    <property type="match status" value="1"/>
</dbReference>
<evidence type="ECO:0000256" key="6">
    <source>
        <dbReference type="ARBA" id="ARBA00022989"/>
    </source>
</evidence>
<feature type="transmembrane region" description="Helical" evidence="9">
    <location>
        <begin position="184"/>
        <end position="205"/>
    </location>
</feature>
<evidence type="ECO:0000313" key="10">
    <source>
        <dbReference type="EMBL" id="QKG81078.1"/>
    </source>
</evidence>
<evidence type="ECO:0000256" key="9">
    <source>
        <dbReference type="SAM" id="Phobius"/>
    </source>
</evidence>
<dbReference type="Gene3D" id="1.20.1730.10">
    <property type="entry name" value="Sodium/glucose cotransporter"/>
    <property type="match status" value="1"/>
</dbReference>
<accession>A0A7D4BG53</accession>
<protein>
    <submittedName>
        <fullName evidence="10">Sodium:solute symporter family protein</fullName>
    </submittedName>
</protein>
<dbReference type="EMBL" id="CP041345">
    <property type="protein sequence ID" value="QKG81078.1"/>
    <property type="molecule type" value="Genomic_DNA"/>
</dbReference>
<gene>
    <name evidence="10" type="ORF">FHG85_12650</name>
</gene>
<dbReference type="Pfam" id="PF00474">
    <property type="entry name" value="SSF"/>
    <property type="match status" value="1"/>
</dbReference>
<comment type="similarity">
    <text evidence="2 8">Belongs to the sodium:solute symporter (SSF) (TC 2.A.21) family.</text>
</comment>
<reference evidence="10 11" key="1">
    <citation type="submission" date="2019-07" db="EMBL/GenBank/DDBJ databases">
        <title>Thalassofilum flectens gen. nov., sp. nov., a novel moderate thermophilic anaerobe from a shallow sea hot spring in Kunashir Island (Russia), representing a new family in the order Bacteroidales, and proposal of Thalassofilacea fam. nov.</title>
        <authorList>
            <person name="Kochetkova T.V."/>
            <person name="Podosokorskaya O.A."/>
            <person name="Novikov A."/>
            <person name="Elcheninov A.G."/>
            <person name="Toshchakov S.V."/>
            <person name="Kublanov I.V."/>
        </authorList>
    </citation>
    <scope>NUCLEOTIDE SEQUENCE [LARGE SCALE GENOMIC DNA]</scope>
    <source>
        <strain evidence="10 11">38-H</strain>
    </source>
</reference>
<feature type="transmembrane region" description="Helical" evidence="9">
    <location>
        <begin position="423"/>
        <end position="445"/>
    </location>
</feature>
<proteinExistence type="inferred from homology"/>
<keyword evidence="11" id="KW-1185">Reference proteome</keyword>
<evidence type="ECO:0000256" key="3">
    <source>
        <dbReference type="ARBA" id="ARBA00022448"/>
    </source>
</evidence>
<keyword evidence="7 9" id="KW-0472">Membrane</keyword>
<evidence type="ECO:0000256" key="2">
    <source>
        <dbReference type="ARBA" id="ARBA00006434"/>
    </source>
</evidence>
<dbReference type="AlphaFoldDB" id="A0A7D4BG53"/>
<dbReference type="PROSITE" id="PS50283">
    <property type="entry name" value="NA_SOLUT_SYMP_3"/>
    <property type="match status" value="1"/>
</dbReference>
<feature type="transmembrane region" description="Helical" evidence="9">
    <location>
        <begin position="6"/>
        <end position="24"/>
    </location>
</feature>
<evidence type="ECO:0000256" key="5">
    <source>
        <dbReference type="ARBA" id="ARBA00022692"/>
    </source>
</evidence>
<dbReference type="InterPro" id="IPR001734">
    <property type="entry name" value="Na/solute_symporter"/>
</dbReference>
<sequence>MHYIDIGIFALYMISMLGVGVYFSRRNKSHDDYYVGSRKMSSLHIGLSVVATDVGGGFSIGLGGLGFMIGLSGSWMLFTGIIGAWLSAVILIPRIYPIAKRNHFLSFPEVLNFFYNKHVALIAGVISLIGYIGFTSSQILAGAKLASATLPSLTITQAVLLMGVVIIGYTVLGGLKAVIYTDTVQWIILMVGLIFIGVPLGYIKVGGMEVIREYLPTGLLSFRNISAIQFINWIITIVPIWFVGMTLYQRVYASRDEKTAKRAWFFAGLFEWPVMAFMGTVLGLLGRIAFDQGMFTQFGYAPGSNIDQEIGLPLLLTHIFPVGLMGLLISSYFSAIMSTADSCLMAASGNLITDILGLTKKKNKSSILYSQIATLIIGVFAIVMAINMQNVLQLMLYSYAFMVSGMFIPVIGALFLKRPSSLAALVAMISGGTTTLTLIILKYQLPLGLDANFFGISISLVSFLLFQIFDKNSK</sequence>
<feature type="transmembrane region" description="Helical" evidence="9">
    <location>
        <begin position="310"/>
        <end position="329"/>
    </location>
</feature>
<dbReference type="Proteomes" id="UP000500961">
    <property type="component" value="Chromosome"/>
</dbReference>
<dbReference type="GO" id="GO:0022857">
    <property type="term" value="F:transmembrane transporter activity"/>
    <property type="evidence" value="ECO:0007669"/>
    <property type="project" value="InterPro"/>
</dbReference>
<feature type="transmembrane region" description="Helical" evidence="9">
    <location>
        <begin position="394"/>
        <end position="416"/>
    </location>
</feature>
<feature type="transmembrane region" description="Helical" evidence="9">
    <location>
        <begin position="451"/>
        <end position="469"/>
    </location>
</feature>
<keyword evidence="6 9" id="KW-1133">Transmembrane helix</keyword>
<dbReference type="InterPro" id="IPR038377">
    <property type="entry name" value="Na/Glc_symporter_sf"/>
</dbReference>
<dbReference type="PROSITE" id="PS00456">
    <property type="entry name" value="NA_SOLUT_SYMP_1"/>
    <property type="match status" value="1"/>
</dbReference>